<feature type="transmembrane region" description="Helical" evidence="5">
    <location>
        <begin position="12"/>
        <end position="30"/>
    </location>
</feature>
<sequence length="125" mass="13807">MTAKAKKITLNIITILLMVAFIGAGFGKLMRTDMMVESFDRYDIPIGLMLLLGFLELSAALGLLIPKVRLFAATGLSIIMAGAIVVHVYHNEMDQLVGPVLLFVLLIAFITMRKQLLKTTKTKKK</sequence>
<evidence type="ECO:0000313" key="7">
    <source>
        <dbReference type="Proteomes" id="UP000470771"/>
    </source>
</evidence>
<organism evidence="6 7">
    <name type="scientific">Acidiluteibacter ferrifornacis</name>
    <dbReference type="NCBI Taxonomy" id="2692424"/>
    <lineage>
        <taxon>Bacteria</taxon>
        <taxon>Pseudomonadati</taxon>
        <taxon>Bacteroidota</taxon>
        <taxon>Flavobacteriia</taxon>
        <taxon>Flavobacteriales</taxon>
        <taxon>Cryomorphaceae</taxon>
        <taxon>Acidiluteibacter</taxon>
    </lineage>
</organism>
<gene>
    <name evidence="6" type="ORF">GQN54_05980</name>
</gene>
<keyword evidence="7" id="KW-1185">Reference proteome</keyword>
<dbReference type="Pfam" id="PF13564">
    <property type="entry name" value="DoxX_2"/>
    <property type="match status" value="1"/>
</dbReference>
<evidence type="ECO:0000256" key="1">
    <source>
        <dbReference type="ARBA" id="ARBA00004141"/>
    </source>
</evidence>
<keyword evidence="3 5" id="KW-1133">Transmembrane helix</keyword>
<dbReference type="EMBL" id="WWNE01000005">
    <property type="protein sequence ID" value="NBG65657.1"/>
    <property type="molecule type" value="Genomic_DNA"/>
</dbReference>
<dbReference type="Proteomes" id="UP000470771">
    <property type="component" value="Unassembled WGS sequence"/>
</dbReference>
<comment type="subcellular location">
    <subcellularLocation>
        <location evidence="1">Membrane</location>
        <topology evidence="1">Multi-pass membrane protein</topology>
    </subcellularLocation>
</comment>
<evidence type="ECO:0000256" key="3">
    <source>
        <dbReference type="ARBA" id="ARBA00022989"/>
    </source>
</evidence>
<evidence type="ECO:0000256" key="5">
    <source>
        <dbReference type="SAM" id="Phobius"/>
    </source>
</evidence>
<protein>
    <submittedName>
        <fullName evidence="6">DoxX family membrane protein</fullName>
    </submittedName>
</protein>
<dbReference type="AlphaFoldDB" id="A0A6N9NKG3"/>
<dbReference type="RefSeq" id="WP_160632605.1">
    <property type="nucleotide sequence ID" value="NZ_WWNE01000005.1"/>
</dbReference>
<comment type="caution">
    <text evidence="6">The sequence shown here is derived from an EMBL/GenBank/DDBJ whole genome shotgun (WGS) entry which is preliminary data.</text>
</comment>
<name>A0A6N9NKG3_9FLAO</name>
<accession>A0A6N9NKG3</accession>
<feature type="transmembrane region" description="Helical" evidence="5">
    <location>
        <begin position="42"/>
        <end position="63"/>
    </location>
</feature>
<dbReference type="GO" id="GO:0016020">
    <property type="term" value="C:membrane"/>
    <property type="evidence" value="ECO:0007669"/>
    <property type="project" value="UniProtKB-SubCell"/>
</dbReference>
<proteinExistence type="predicted"/>
<dbReference type="InterPro" id="IPR032808">
    <property type="entry name" value="DoxX"/>
</dbReference>
<feature type="transmembrane region" description="Helical" evidence="5">
    <location>
        <begin position="96"/>
        <end position="116"/>
    </location>
</feature>
<evidence type="ECO:0000256" key="4">
    <source>
        <dbReference type="ARBA" id="ARBA00023136"/>
    </source>
</evidence>
<keyword evidence="4 5" id="KW-0472">Membrane</keyword>
<evidence type="ECO:0000256" key="2">
    <source>
        <dbReference type="ARBA" id="ARBA00022692"/>
    </source>
</evidence>
<keyword evidence="2 5" id="KW-0812">Transmembrane</keyword>
<evidence type="ECO:0000313" key="6">
    <source>
        <dbReference type="EMBL" id="NBG65657.1"/>
    </source>
</evidence>
<feature type="transmembrane region" description="Helical" evidence="5">
    <location>
        <begin position="70"/>
        <end position="90"/>
    </location>
</feature>
<reference evidence="6 7" key="1">
    <citation type="submission" date="2019-12" db="EMBL/GenBank/DDBJ databases">
        <authorList>
            <person name="Zhao J."/>
        </authorList>
    </citation>
    <scope>NUCLEOTIDE SEQUENCE [LARGE SCALE GENOMIC DNA]</scope>
    <source>
        <strain evidence="6 7">S-15</strain>
    </source>
</reference>